<comment type="caution">
    <text evidence="2">The sequence shown here is derived from an EMBL/GenBank/DDBJ whole genome shotgun (WGS) entry which is preliminary data.</text>
</comment>
<protein>
    <recommendedName>
        <fullName evidence="1">HTH asnC-type domain-containing protein</fullName>
    </recommendedName>
</protein>
<dbReference type="GO" id="GO:0043565">
    <property type="term" value="F:sequence-specific DNA binding"/>
    <property type="evidence" value="ECO:0007669"/>
    <property type="project" value="InterPro"/>
</dbReference>
<dbReference type="Gene3D" id="1.10.10.10">
    <property type="entry name" value="Winged helix-like DNA-binding domain superfamily/Winged helix DNA-binding domain"/>
    <property type="match status" value="1"/>
</dbReference>
<dbReference type="InterPro" id="IPR000485">
    <property type="entry name" value="AsnC-type_HTH_dom"/>
</dbReference>
<dbReference type="PRINTS" id="PR00033">
    <property type="entry name" value="HTHASNC"/>
</dbReference>
<evidence type="ECO:0000259" key="1">
    <source>
        <dbReference type="PROSITE" id="PS50956"/>
    </source>
</evidence>
<dbReference type="EMBL" id="BARS01058432">
    <property type="protein sequence ID" value="GAG48377.1"/>
    <property type="molecule type" value="Genomic_DNA"/>
</dbReference>
<feature type="non-terminal residue" evidence="2">
    <location>
        <position position="55"/>
    </location>
</feature>
<reference evidence="2" key="1">
    <citation type="journal article" date="2014" name="Front. Microbiol.">
        <title>High frequency of phylogenetically diverse reductive dehalogenase-homologous genes in deep subseafloor sedimentary metagenomes.</title>
        <authorList>
            <person name="Kawai M."/>
            <person name="Futagami T."/>
            <person name="Toyoda A."/>
            <person name="Takaki Y."/>
            <person name="Nishi S."/>
            <person name="Hori S."/>
            <person name="Arai W."/>
            <person name="Tsubouchi T."/>
            <person name="Morono Y."/>
            <person name="Uchiyama I."/>
            <person name="Ito T."/>
            <person name="Fujiyama A."/>
            <person name="Inagaki F."/>
            <person name="Takami H."/>
        </authorList>
    </citation>
    <scope>NUCLEOTIDE SEQUENCE</scope>
    <source>
        <strain evidence="2">Expedition CK06-06</strain>
    </source>
</reference>
<dbReference type="SUPFAM" id="SSF46785">
    <property type="entry name" value="Winged helix' DNA-binding domain"/>
    <property type="match status" value="1"/>
</dbReference>
<dbReference type="InterPro" id="IPR036390">
    <property type="entry name" value="WH_DNA-bd_sf"/>
</dbReference>
<proteinExistence type="predicted"/>
<dbReference type="AlphaFoldDB" id="X0YN54"/>
<sequence>MKYLQTTPETRQIKLDIKDKKILALLSVNCRIPLTQLSKKVALSRDAVNYRIKNY</sequence>
<name>X0YN54_9ZZZZ</name>
<accession>X0YN54</accession>
<organism evidence="2">
    <name type="scientific">marine sediment metagenome</name>
    <dbReference type="NCBI Taxonomy" id="412755"/>
    <lineage>
        <taxon>unclassified sequences</taxon>
        <taxon>metagenomes</taxon>
        <taxon>ecological metagenomes</taxon>
    </lineage>
</organism>
<dbReference type="PROSITE" id="PS50956">
    <property type="entry name" value="HTH_ASNC_2"/>
    <property type="match status" value="1"/>
</dbReference>
<gene>
    <name evidence="2" type="ORF">S01H1_85216</name>
</gene>
<dbReference type="Pfam" id="PF13404">
    <property type="entry name" value="HTH_AsnC-type"/>
    <property type="match status" value="1"/>
</dbReference>
<feature type="domain" description="HTH asnC-type" evidence="1">
    <location>
        <begin position="15"/>
        <end position="55"/>
    </location>
</feature>
<dbReference type="InterPro" id="IPR036388">
    <property type="entry name" value="WH-like_DNA-bd_sf"/>
</dbReference>
<evidence type="ECO:0000313" key="2">
    <source>
        <dbReference type="EMBL" id="GAG48377.1"/>
    </source>
</evidence>